<dbReference type="PANTHER" id="PTHR16193:SF0">
    <property type="entry name" value="TETRATRICOPEPTIDE REPEAT PROTEIN 27"/>
    <property type="match status" value="1"/>
</dbReference>
<dbReference type="EMBL" id="CAJOBA010086752">
    <property type="protein sequence ID" value="CAF4466846.1"/>
    <property type="molecule type" value="Genomic_DNA"/>
</dbReference>
<feature type="coiled-coil region" evidence="3">
    <location>
        <begin position="73"/>
        <end position="100"/>
    </location>
</feature>
<feature type="non-terminal residue" evidence="4">
    <location>
        <position position="199"/>
    </location>
</feature>
<evidence type="ECO:0000313" key="6">
    <source>
        <dbReference type="Proteomes" id="UP000677228"/>
    </source>
</evidence>
<sequence length="199" mass="23295">LNKIEYVTDNGNVECEQKLDIAEQLTLLLIINDYQVNNPKHEITTEELLAYLTYILAHPINWCVQTCSLVLRCNHETQNKRKIERTLTQLQELIDQYERSSPSNIQRLQYFHLTMMPPLWKLQSDLAKIYMSLGLINNALELYLHLNKWSEVIACYQCLNKMSMAENIIRDQLKVKETSDLYCSLGEVTGDISYYEKIS</sequence>
<organism evidence="4 6">
    <name type="scientific">Didymodactylos carnosus</name>
    <dbReference type="NCBI Taxonomy" id="1234261"/>
    <lineage>
        <taxon>Eukaryota</taxon>
        <taxon>Metazoa</taxon>
        <taxon>Spiralia</taxon>
        <taxon>Gnathifera</taxon>
        <taxon>Rotifera</taxon>
        <taxon>Eurotatoria</taxon>
        <taxon>Bdelloidea</taxon>
        <taxon>Philodinida</taxon>
        <taxon>Philodinidae</taxon>
        <taxon>Didymodactylos</taxon>
    </lineage>
</organism>
<dbReference type="Proteomes" id="UP000677228">
    <property type="component" value="Unassembled WGS sequence"/>
</dbReference>
<accession>A0A8S2G6L3</accession>
<dbReference type="Proteomes" id="UP000682733">
    <property type="component" value="Unassembled WGS sequence"/>
</dbReference>
<gene>
    <name evidence="4" type="ORF">OVA965_LOCUS43992</name>
    <name evidence="5" type="ORF">TMI583_LOCUS46506</name>
</gene>
<reference evidence="4" key="1">
    <citation type="submission" date="2021-02" db="EMBL/GenBank/DDBJ databases">
        <authorList>
            <person name="Nowell W R."/>
        </authorList>
    </citation>
    <scope>NUCLEOTIDE SEQUENCE</scope>
</reference>
<keyword evidence="2" id="KW-0802">TPR repeat</keyword>
<keyword evidence="1" id="KW-0677">Repeat</keyword>
<evidence type="ECO:0000256" key="3">
    <source>
        <dbReference type="SAM" id="Coils"/>
    </source>
</evidence>
<evidence type="ECO:0000256" key="2">
    <source>
        <dbReference type="ARBA" id="ARBA00022803"/>
    </source>
</evidence>
<dbReference type="InterPro" id="IPR044244">
    <property type="entry name" value="TTC27/Emw1"/>
</dbReference>
<dbReference type="PANTHER" id="PTHR16193">
    <property type="entry name" value="TETRATRICOPEPTIDE REPEAT PROTEIN 27"/>
    <property type="match status" value="1"/>
</dbReference>
<protein>
    <submittedName>
        <fullName evidence="4">Uncharacterized protein</fullName>
    </submittedName>
</protein>
<evidence type="ECO:0000313" key="4">
    <source>
        <dbReference type="EMBL" id="CAF1635844.1"/>
    </source>
</evidence>
<dbReference type="EMBL" id="CAJNOK010060551">
    <property type="protein sequence ID" value="CAF1635844.1"/>
    <property type="molecule type" value="Genomic_DNA"/>
</dbReference>
<comment type="caution">
    <text evidence="4">The sequence shown here is derived from an EMBL/GenBank/DDBJ whole genome shotgun (WGS) entry which is preliminary data.</text>
</comment>
<name>A0A8S2G6L3_9BILA</name>
<dbReference type="AlphaFoldDB" id="A0A8S2G6L3"/>
<evidence type="ECO:0000313" key="5">
    <source>
        <dbReference type="EMBL" id="CAF4466846.1"/>
    </source>
</evidence>
<feature type="non-terminal residue" evidence="4">
    <location>
        <position position="1"/>
    </location>
</feature>
<evidence type="ECO:0000256" key="1">
    <source>
        <dbReference type="ARBA" id="ARBA00022737"/>
    </source>
</evidence>
<keyword evidence="3" id="KW-0175">Coiled coil</keyword>
<proteinExistence type="predicted"/>